<reference evidence="2" key="1">
    <citation type="journal article" date="2014" name="Genome Announc.">
        <title>Draft genome sequence of the formaldehyde-resistant fungus Byssochlamys spectabilis No. 5 (anamorph Paecilomyces variotii No. 5) (NBRC109023).</title>
        <authorList>
            <person name="Oka T."/>
            <person name="Ekino K."/>
            <person name="Fukuda K."/>
            <person name="Nomura Y."/>
        </authorList>
    </citation>
    <scope>NUCLEOTIDE SEQUENCE [LARGE SCALE GENOMIC DNA]</scope>
    <source>
        <strain evidence="2">No. 5 / NBRC 109023</strain>
    </source>
</reference>
<dbReference type="HOGENOM" id="CLU_109867_0_0_1"/>
<comment type="caution">
    <text evidence="1">The sequence shown here is derived from an EMBL/GenBank/DDBJ whole genome shotgun (WGS) entry which is preliminary data.</text>
</comment>
<dbReference type="EMBL" id="BAUL01000226">
    <property type="protein sequence ID" value="GAD98057.1"/>
    <property type="molecule type" value="Genomic_DNA"/>
</dbReference>
<gene>
    <name evidence="1" type="ORF">PVAR5_6745</name>
</gene>
<evidence type="ECO:0000313" key="1">
    <source>
        <dbReference type="EMBL" id="GAD98057.1"/>
    </source>
</evidence>
<dbReference type="eggNOG" id="KOG1721">
    <property type="taxonomic scope" value="Eukaryota"/>
</dbReference>
<keyword evidence="2" id="KW-1185">Reference proteome</keyword>
<accession>V5GAW1</accession>
<proteinExistence type="predicted"/>
<name>V5GAW1_BYSSN</name>
<organism evidence="1 2">
    <name type="scientific">Byssochlamys spectabilis (strain No. 5 / NBRC 109023)</name>
    <name type="common">Paecilomyces variotii</name>
    <dbReference type="NCBI Taxonomy" id="1356009"/>
    <lineage>
        <taxon>Eukaryota</taxon>
        <taxon>Fungi</taxon>
        <taxon>Dikarya</taxon>
        <taxon>Ascomycota</taxon>
        <taxon>Pezizomycotina</taxon>
        <taxon>Eurotiomycetes</taxon>
        <taxon>Eurotiomycetidae</taxon>
        <taxon>Eurotiales</taxon>
        <taxon>Thermoascaceae</taxon>
        <taxon>Paecilomyces</taxon>
    </lineage>
</organism>
<evidence type="ECO:0000313" key="2">
    <source>
        <dbReference type="Proteomes" id="UP000018001"/>
    </source>
</evidence>
<dbReference type="AlphaFoldDB" id="V5GAW1"/>
<protein>
    <submittedName>
        <fullName evidence="1">Uncharacterized protein</fullName>
    </submittedName>
</protein>
<dbReference type="InParanoid" id="V5GAW1"/>
<dbReference type="Proteomes" id="UP000018001">
    <property type="component" value="Unassembled WGS sequence"/>
</dbReference>
<dbReference type="OrthoDB" id="10261408at2759"/>
<sequence>MRLAAVELHNKLGMAIRDQKEKWDLSEADGAYGDDPWPIATFQAILLHMILCFILGNQNGLNLDLKFSLSSTDFGLLETLVRSCRNLGMFHYSNILATCEGPGPRSFVWVCIEEIKRFNLALYKLQFPLPNNTPLWNATGKGEWLAVIKEERFICIDEICQEKWISKSSELLEFLQL</sequence>